<proteinExistence type="predicted"/>
<dbReference type="GeneID" id="81424430"/>
<evidence type="ECO:0000313" key="2">
    <source>
        <dbReference type="Proteomes" id="UP001149163"/>
    </source>
</evidence>
<comment type="caution">
    <text evidence="1">The sequence shown here is derived from an EMBL/GenBank/DDBJ whole genome shotgun (WGS) entry which is preliminary data.</text>
</comment>
<gene>
    <name evidence="1" type="ORF">N7482_003129</name>
</gene>
<dbReference type="EMBL" id="JAPQKN010000001">
    <property type="protein sequence ID" value="KAJ5177252.1"/>
    <property type="molecule type" value="Genomic_DNA"/>
</dbReference>
<dbReference type="AlphaFoldDB" id="A0A9W9IJ21"/>
<reference evidence="1" key="2">
    <citation type="journal article" date="2023" name="IMA Fungus">
        <title>Comparative genomic study of the Penicillium genus elucidates a diverse pangenome and 15 lateral gene transfer events.</title>
        <authorList>
            <person name="Petersen C."/>
            <person name="Sorensen T."/>
            <person name="Nielsen M.R."/>
            <person name="Sondergaard T.E."/>
            <person name="Sorensen J.L."/>
            <person name="Fitzpatrick D.A."/>
            <person name="Frisvad J.C."/>
            <person name="Nielsen K.L."/>
        </authorList>
    </citation>
    <scope>NUCLEOTIDE SEQUENCE</scope>
    <source>
        <strain evidence="1">IBT 26290</strain>
    </source>
</reference>
<dbReference type="Proteomes" id="UP001149163">
    <property type="component" value="Unassembled WGS sequence"/>
</dbReference>
<reference evidence="1" key="1">
    <citation type="submission" date="2022-11" db="EMBL/GenBank/DDBJ databases">
        <authorList>
            <person name="Petersen C."/>
        </authorList>
    </citation>
    <scope>NUCLEOTIDE SEQUENCE</scope>
    <source>
        <strain evidence="1">IBT 26290</strain>
    </source>
</reference>
<keyword evidence="2" id="KW-1185">Reference proteome</keyword>
<accession>A0A9W9IJ21</accession>
<sequence length="207" mass="23637">MCYIEYFPIIPKGCIAANKHVHMVKDITPCFETVAIAMARQADSETDPKGELAITLCLDAECMRIDCFRRKMHVAPLQESNPHCPICTGEKTLVAALLVDTDTEYAVLPTGRQLRTAATERSLPSYFRRTDLWYGPDFDMDRIRLVTTADNKLRYDPARDGVTNRAYEARVAKRIRRVYFKLCKQLDEESDSVVPATLDLRMSVFQH</sequence>
<organism evidence="1 2">
    <name type="scientific">Penicillium canariense</name>
    <dbReference type="NCBI Taxonomy" id="189055"/>
    <lineage>
        <taxon>Eukaryota</taxon>
        <taxon>Fungi</taxon>
        <taxon>Dikarya</taxon>
        <taxon>Ascomycota</taxon>
        <taxon>Pezizomycotina</taxon>
        <taxon>Eurotiomycetes</taxon>
        <taxon>Eurotiomycetidae</taxon>
        <taxon>Eurotiales</taxon>
        <taxon>Aspergillaceae</taxon>
        <taxon>Penicillium</taxon>
    </lineage>
</organism>
<evidence type="ECO:0000313" key="1">
    <source>
        <dbReference type="EMBL" id="KAJ5177252.1"/>
    </source>
</evidence>
<protein>
    <submittedName>
        <fullName evidence="1">Uncharacterized protein</fullName>
    </submittedName>
</protein>
<dbReference type="OrthoDB" id="4352967at2759"/>
<name>A0A9W9IJ21_9EURO</name>
<dbReference type="RefSeq" id="XP_056548860.1">
    <property type="nucleotide sequence ID" value="XM_056685254.1"/>
</dbReference>